<evidence type="ECO:0000313" key="1">
    <source>
        <dbReference type="EMBL" id="KKU63720.1"/>
    </source>
</evidence>
<evidence type="ECO:0000313" key="2">
    <source>
        <dbReference type="Proteomes" id="UP000034502"/>
    </source>
</evidence>
<dbReference type="EMBL" id="LCNU01000019">
    <property type="protein sequence ID" value="KKU63720.1"/>
    <property type="molecule type" value="Genomic_DNA"/>
</dbReference>
<dbReference type="STRING" id="1618364.UX86_C0019G0025"/>
<organism evidence="1 2">
    <name type="scientific">Candidatus Amesbacteria bacterium GW2011_GWC1_47_15</name>
    <dbReference type="NCBI Taxonomy" id="1618364"/>
    <lineage>
        <taxon>Bacteria</taxon>
        <taxon>Candidatus Amesiibacteriota</taxon>
    </lineage>
</organism>
<accession>A0A0G1V187</accession>
<gene>
    <name evidence="1" type="ORF">UX86_C0019G0025</name>
</gene>
<dbReference type="AlphaFoldDB" id="A0A0G1V187"/>
<comment type="caution">
    <text evidence="1">The sequence shown here is derived from an EMBL/GenBank/DDBJ whole genome shotgun (WGS) entry which is preliminary data.</text>
</comment>
<name>A0A0G1V187_9BACT</name>
<dbReference type="Proteomes" id="UP000034502">
    <property type="component" value="Unassembled WGS sequence"/>
</dbReference>
<sequence length="148" mass="17430">MGKIEVTHEKIDGLARELEEIYKPEAKYYGFFLQGFKELEPGDVENRKKLGILLRYTFWEEGGSDEPEKDETSQVTKYLIQLRLTQLRLACGEIGPEEAEAVWEEINSRDRRELLIDEIETGESFKQKFARMTWKLTNLDTKTKRNHE</sequence>
<proteinExistence type="predicted"/>
<protein>
    <submittedName>
        <fullName evidence="1">Uncharacterized protein</fullName>
    </submittedName>
</protein>
<reference evidence="1 2" key="1">
    <citation type="journal article" date="2015" name="Nature">
        <title>rRNA introns, odd ribosomes, and small enigmatic genomes across a large radiation of phyla.</title>
        <authorList>
            <person name="Brown C.T."/>
            <person name="Hug L.A."/>
            <person name="Thomas B.C."/>
            <person name="Sharon I."/>
            <person name="Castelle C.J."/>
            <person name="Singh A."/>
            <person name="Wilkins M.J."/>
            <person name="Williams K.H."/>
            <person name="Banfield J.F."/>
        </authorList>
    </citation>
    <scope>NUCLEOTIDE SEQUENCE [LARGE SCALE GENOMIC DNA]</scope>
</reference>